<keyword evidence="2" id="KW-1185">Reference proteome</keyword>
<dbReference type="AlphaFoldDB" id="A0A139IQT2"/>
<dbReference type="Proteomes" id="UP000073492">
    <property type="component" value="Unassembled WGS sequence"/>
</dbReference>
<comment type="caution">
    <text evidence="1">The sequence shown here is derived from an EMBL/GenBank/DDBJ whole genome shotgun (WGS) entry which is preliminary data.</text>
</comment>
<name>A0A139IQT2_9PEZI</name>
<evidence type="ECO:0000313" key="1">
    <source>
        <dbReference type="EMBL" id="KXT17045.1"/>
    </source>
</evidence>
<accession>A0A139IQT2</accession>
<dbReference type="EMBL" id="LFZO01000026">
    <property type="protein sequence ID" value="KXT17045.1"/>
    <property type="molecule type" value="Genomic_DNA"/>
</dbReference>
<proteinExistence type="predicted"/>
<sequence length="120" mass="13077">MSERLNSDADVNITDAYEHQLDLPKQKANLDFGDAGLTYGKLAEVNAAAIMNATQAFAQMRIEENLTLLDGQWRDTSYGIGGGRVPTDANAALAPAALRSIKRTFEHPAASSWRAHDGMW</sequence>
<dbReference type="OrthoDB" id="3034343at2759"/>
<gene>
    <name evidence="1" type="ORF">AC579_4374</name>
</gene>
<protein>
    <submittedName>
        <fullName evidence="1">Uncharacterized protein</fullName>
    </submittedName>
</protein>
<organism evidence="1 2">
    <name type="scientific">Pseudocercospora musae</name>
    <dbReference type="NCBI Taxonomy" id="113226"/>
    <lineage>
        <taxon>Eukaryota</taxon>
        <taxon>Fungi</taxon>
        <taxon>Dikarya</taxon>
        <taxon>Ascomycota</taxon>
        <taxon>Pezizomycotina</taxon>
        <taxon>Dothideomycetes</taxon>
        <taxon>Dothideomycetidae</taxon>
        <taxon>Mycosphaerellales</taxon>
        <taxon>Mycosphaerellaceae</taxon>
        <taxon>Pseudocercospora</taxon>
    </lineage>
</organism>
<evidence type="ECO:0000313" key="2">
    <source>
        <dbReference type="Proteomes" id="UP000073492"/>
    </source>
</evidence>
<reference evidence="1 2" key="1">
    <citation type="submission" date="2015-07" db="EMBL/GenBank/DDBJ databases">
        <title>Comparative genomics of the Sigatoka disease complex on banana suggests a link between parallel evolutionary changes in Pseudocercospora fijiensis and Pseudocercospora eumusae and increased virulence on the banana host.</title>
        <authorList>
            <person name="Chang T.-C."/>
            <person name="Salvucci A."/>
            <person name="Crous P.W."/>
            <person name="Stergiopoulos I."/>
        </authorList>
    </citation>
    <scope>NUCLEOTIDE SEQUENCE [LARGE SCALE GENOMIC DNA]</scope>
    <source>
        <strain evidence="1 2">CBS 116634</strain>
    </source>
</reference>